<reference evidence="3 4" key="1">
    <citation type="journal article" date="2020" name="ISME J.">
        <title>Enrichment and physiological characterization of a novel comammox Nitrospira indicates ammonium inhibition of complete nitrification.</title>
        <authorList>
            <person name="Sakoula D."/>
            <person name="Koch H."/>
            <person name="Frank J."/>
            <person name="Jetten M.S.M."/>
            <person name="van Kessel M.A.H.J."/>
            <person name="Lucker S."/>
        </authorList>
    </citation>
    <scope>NUCLEOTIDE SEQUENCE [LARGE SCALE GENOMIC DNA]</scope>
    <source>
        <strain evidence="3">Comreactor17</strain>
    </source>
</reference>
<organism evidence="3 4">
    <name type="scientific">Candidatus Nitrospira kreftii</name>
    <dbReference type="NCBI Taxonomy" id="2652173"/>
    <lineage>
        <taxon>Bacteria</taxon>
        <taxon>Pseudomonadati</taxon>
        <taxon>Nitrospirota</taxon>
        <taxon>Nitrospiria</taxon>
        <taxon>Nitrospirales</taxon>
        <taxon>Nitrospiraceae</taxon>
        <taxon>Nitrospira</taxon>
    </lineage>
</organism>
<dbReference type="InterPro" id="IPR041657">
    <property type="entry name" value="HTH_17"/>
</dbReference>
<sequence>MKRTFLSVKELAHELGISQDSVYRAFRAGEIPGAQIARTIRFDLSKVQRAMEERAKAMPNRRCTTRAPGGASRRRDGQPSPRLVKRGRKFQPRSRRSV</sequence>
<dbReference type="InterPro" id="IPR009061">
    <property type="entry name" value="DNA-bd_dom_put_sf"/>
</dbReference>
<dbReference type="KEGG" id="nkf:Nkreftii_000040"/>
<protein>
    <recommendedName>
        <fullName evidence="2">Helix-turn-helix domain-containing protein</fullName>
    </recommendedName>
</protein>
<dbReference type="Proteomes" id="UP000593737">
    <property type="component" value="Chromosome"/>
</dbReference>
<dbReference type="GO" id="GO:0003677">
    <property type="term" value="F:DNA binding"/>
    <property type="evidence" value="ECO:0007669"/>
    <property type="project" value="InterPro"/>
</dbReference>
<feature type="compositionally biased region" description="Basic residues" evidence="1">
    <location>
        <begin position="83"/>
        <end position="98"/>
    </location>
</feature>
<dbReference type="SUPFAM" id="SSF46955">
    <property type="entry name" value="Putative DNA-binding domain"/>
    <property type="match status" value="1"/>
</dbReference>
<accession>A0A7S8IXL4</accession>
<evidence type="ECO:0000256" key="1">
    <source>
        <dbReference type="SAM" id="MobiDB-lite"/>
    </source>
</evidence>
<feature type="region of interest" description="Disordered" evidence="1">
    <location>
        <begin position="52"/>
        <end position="98"/>
    </location>
</feature>
<dbReference type="InterPro" id="IPR010093">
    <property type="entry name" value="SinI_DNA-bd"/>
</dbReference>
<dbReference type="AlphaFoldDB" id="A0A7S8IXL4"/>
<proteinExistence type="predicted"/>
<dbReference type="Pfam" id="PF12728">
    <property type="entry name" value="HTH_17"/>
    <property type="match status" value="1"/>
</dbReference>
<gene>
    <name evidence="3" type="ORF">Nkreftii_000040</name>
</gene>
<dbReference type="EMBL" id="CP047423">
    <property type="protein sequence ID" value="QPD02266.1"/>
    <property type="molecule type" value="Genomic_DNA"/>
</dbReference>
<evidence type="ECO:0000313" key="3">
    <source>
        <dbReference type="EMBL" id="QPD02266.1"/>
    </source>
</evidence>
<name>A0A7S8IXL4_9BACT</name>
<evidence type="ECO:0000313" key="4">
    <source>
        <dbReference type="Proteomes" id="UP000593737"/>
    </source>
</evidence>
<dbReference type="NCBIfam" id="TIGR01764">
    <property type="entry name" value="excise"/>
    <property type="match status" value="1"/>
</dbReference>
<feature type="domain" description="Helix-turn-helix" evidence="2">
    <location>
        <begin position="5"/>
        <end position="54"/>
    </location>
</feature>
<evidence type="ECO:0000259" key="2">
    <source>
        <dbReference type="Pfam" id="PF12728"/>
    </source>
</evidence>